<organism evidence="1 2">
    <name type="scientific">Raoultella terrigena</name>
    <name type="common">Klebsiella terrigena</name>
    <dbReference type="NCBI Taxonomy" id="577"/>
    <lineage>
        <taxon>Bacteria</taxon>
        <taxon>Pseudomonadati</taxon>
        <taxon>Pseudomonadota</taxon>
        <taxon>Gammaproteobacteria</taxon>
        <taxon>Enterobacterales</taxon>
        <taxon>Enterobacteriaceae</taxon>
        <taxon>Klebsiella/Raoultella group</taxon>
        <taxon>Raoultella</taxon>
    </lineage>
</organism>
<accession>A0A7Z8ZBE7</accession>
<protein>
    <submittedName>
        <fullName evidence="1">Uncharacterized protein</fullName>
    </submittedName>
</protein>
<reference evidence="1 2" key="1">
    <citation type="submission" date="2018-12" db="EMBL/GenBank/DDBJ databases">
        <authorList>
            <consortium name="Pathogen Informatics"/>
        </authorList>
    </citation>
    <scope>NUCLEOTIDE SEQUENCE [LARGE SCALE GENOMIC DNA]</scope>
    <source>
        <strain evidence="1 2">NCTC9997</strain>
    </source>
</reference>
<name>A0A7Z8ZBE7_RAOTE</name>
<evidence type="ECO:0000313" key="1">
    <source>
        <dbReference type="EMBL" id="VED49426.1"/>
    </source>
</evidence>
<proteinExistence type="predicted"/>
<dbReference type="EMBL" id="LR134253">
    <property type="protein sequence ID" value="VED49426.1"/>
    <property type="molecule type" value="Genomic_DNA"/>
</dbReference>
<dbReference type="Proteomes" id="UP000267630">
    <property type="component" value="Chromosome 3"/>
</dbReference>
<evidence type="ECO:0000313" key="2">
    <source>
        <dbReference type="Proteomes" id="UP000267630"/>
    </source>
</evidence>
<keyword evidence="2" id="KW-1185">Reference proteome</keyword>
<sequence>MKMSTHEVQDLKNEELDGAYPKACVVNTTRYRVHGEIKYAACSTDNFNLRAGAQESFARGLCLLTRINAVVQLEDRDVQAKPYTSTGTSYSQFAVIEVAPGVFEVTRRT</sequence>
<dbReference type="AlphaFoldDB" id="A0A7Z8ZBE7"/>
<gene>
    <name evidence="1" type="ORF">NCTC9997_02744</name>
</gene>